<dbReference type="EMBL" id="LGUP01000161">
    <property type="protein sequence ID" value="KOG25394.1"/>
    <property type="molecule type" value="Genomic_DNA"/>
</dbReference>
<evidence type="ECO:0000313" key="2">
    <source>
        <dbReference type="Proteomes" id="UP000037023"/>
    </source>
</evidence>
<protein>
    <recommendedName>
        <fullName evidence="3">Levansucrase</fullName>
    </recommendedName>
</protein>
<evidence type="ECO:0000313" key="1">
    <source>
        <dbReference type="EMBL" id="KOG25394.1"/>
    </source>
</evidence>
<comment type="caution">
    <text evidence="1">The sequence shown here is derived from an EMBL/GenBank/DDBJ whole genome shotgun (WGS) entry which is preliminary data.</text>
</comment>
<dbReference type="PATRIC" id="fig|1938.6.peg.3841"/>
<accession>A0A0L8KI12</accession>
<evidence type="ECO:0008006" key="3">
    <source>
        <dbReference type="Google" id="ProtNLM"/>
    </source>
</evidence>
<reference evidence="1 2" key="1">
    <citation type="submission" date="2015-06" db="EMBL/GenBank/DDBJ databases">
        <authorList>
            <person name="Hoefler B.C."/>
            <person name="Straight P.D."/>
        </authorList>
    </citation>
    <scope>NUCLEOTIDE SEQUENCE [LARGE SCALE GENOMIC DNA]</scope>
    <source>
        <strain evidence="1 2">NRRL 3427</strain>
    </source>
</reference>
<dbReference type="OrthoDB" id="4827277at2"/>
<proteinExistence type="predicted"/>
<dbReference type="RefSeq" id="WP_033212698.1">
    <property type="nucleotide sequence ID" value="NZ_LGUP01000161.1"/>
</dbReference>
<organism evidence="1 2">
    <name type="scientific">Streptomyces viridochromogenes</name>
    <dbReference type="NCBI Taxonomy" id="1938"/>
    <lineage>
        <taxon>Bacteria</taxon>
        <taxon>Bacillati</taxon>
        <taxon>Actinomycetota</taxon>
        <taxon>Actinomycetes</taxon>
        <taxon>Kitasatosporales</taxon>
        <taxon>Streptomycetaceae</taxon>
        <taxon>Streptomyces</taxon>
    </lineage>
</organism>
<dbReference type="AlphaFoldDB" id="A0A0L8KI12"/>
<sequence>MNPHGSESTADATATYLTALHERLTADGCAVTLPDWNDSRVVAAGRADRKVRWFGTKVELFVFAAAVPEIDVATLGEFTAWAMRYAKSLRGGIPGARNAAFVLPALVSARVRPEAAQWAAHDARILDTTLISRPLTVEVAPATVRTTMYRGRVVWGGMFTGHVLEKAALYFP</sequence>
<gene>
    <name evidence="1" type="ORF">ADK34_17785</name>
</gene>
<name>A0A0L8KI12_STRVR</name>
<dbReference type="Proteomes" id="UP000037023">
    <property type="component" value="Unassembled WGS sequence"/>
</dbReference>